<evidence type="ECO:0000313" key="10">
    <source>
        <dbReference type="WBParaSite" id="jg9958"/>
    </source>
</evidence>
<evidence type="ECO:0000256" key="6">
    <source>
        <dbReference type="ARBA" id="ARBA00022989"/>
    </source>
</evidence>
<name>A0A915EVG9_9BILA</name>
<dbReference type="AlphaFoldDB" id="A0A915EVG9"/>
<dbReference type="GO" id="GO:0035435">
    <property type="term" value="P:phosphate ion transmembrane transport"/>
    <property type="evidence" value="ECO:0007669"/>
    <property type="project" value="TreeGrafter"/>
</dbReference>
<protein>
    <submittedName>
        <fullName evidence="10">Uncharacterized protein</fullName>
    </submittedName>
</protein>
<evidence type="ECO:0000256" key="3">
    <source>
        <dbReference type="ARBA" id="ARBA00022448"/>
    </source>
</evidence>
<evidence type="ECO:0000256" key="1">
    <source>
        <dbReference type="ARBA" id="ARBA00004141"/>
    </source>
</evidence>
<evidence type="ECO:0000256" key="7">
    <source>
        <dbReference type="ARBA" id="ARBA00023136"/>
    </source>
</evidence>
<feature type="transmembrane region" description="Helical" evidence="8">
    <location>
        <begin position="33"/>
        <end position="56"/>
    </location>
</feature>
<evidence type="ECO:0000256" key="4">
    <source>
        <dbReference type="ARBA" id="ARBA00022592"/>
    </source>
</evidence>
<proteinExistence type="inferred from homology"/>
<evidence type="ECO:0000256" key="8">
    <source>
        <dbReference type="SAM" id="Phobius"/>
    </source>
</evidence>
<accession>A0A915EVG9</accession>
<keyword evidence="9" id="KW-1185">Reference proteome</keyword>
<keyword evidence="5 8" id="KW-0812">Transmembrane</keyword>
<keyword evidence="4" id="KW-0592">Phosphate transport</keyword>
<dbReference type="PANTHER" id="PTHR11101:SF80">
    <property type="entry name" value="PHOSPHATE TRANSPORTER"/>
    <property type="match status" value="1"/>
</dbReference>
<evidence type="ECO:0000313" key="9">
    <source>
        <dbReference type="Proteomes" id="UP000887574"/>
    </source>
</evidence>
<evidence type="ECO:0000256" key="5">
    <source>
        <dbReference type="ARBA" id="ARBA00022692"/>
    </source>
</evidence>
<dbReference type="GO" id="GO:0005315">
    <property type="term" value="F:phosphate transmembrane transporter activity"/>
    <property type="evidence" value="ECO:0007669"/>
    <property type="project" value="InterPro"/>
</dbReference>
<comment type="subcellular location">
    <subcellularLocation>
        <location evidence="1">Membrane</location>
        <topology evidence="1">Multi-pass membrane protein</topology>
    </subcellularLocation>
</comment>
<dbReference type="PANTHER" id="PTHR11101">
    <property type="entry name" value="PHOSPHATE TRANSPORTER"/>
    <property type="match status" value="1"/>
</dbReference>
<keyword evidence="6 8" id="KW-1133">Transmembrane helix</keyword>
<sequence length="76" mass="8510">MLLPALYFLCVSVNVFAIVYEGSSYLGFDKWSLWSVIALSLGVGVLVALITQFIIVPRLKKHIWVKSFTLTGILYS</sequence>
<organism evidence="9 10">
    <name type="scientific">Ditylenchus dipsaci</name>
    <dbReference type="NCBI Taxonomy" id="166011"/>
    <lineage>
        <taxon>Eukaryota</taxon>
        <taxon>Metazoa</taxon>
        <taxon>Ecdysozoa</taxon>
        <taxon>Nematoda</taxon>
        <taxon>Chromadorea</taxon>
        <taxon>Rhabditida</taxon>
        <taxon>Tylenchina</taxon>
        <taxon>Tylenchomorpha</taxon>
        <taxon>Sphaerularioidea</taxon>
        <taxon>Anguinidae</taxon>
        <taxon>Anguininae</taxon>
        <taxon>Ditylenchus</taxon>
    </lineage>
</organism>
<dbReference type="WBParaSite" id="jg9958">
    <property type="protein sequence ID" value="jg9958"/>
    <property type="gene ID" value="jg9958"/>
</dbReference>
<dbReference type="InterPro" id="IPR001204">
    <property type="entry name" value="Phos_transporter"/>
</dbReference>
<dbReference type="Proteomes" id="UP000887574">
    <property type="component" value="Unplaced"/>
</dbReference>
<dbReference type="GO" id="GO:0016020">
    <property type="term" value="C:membrane"/>
    <property type="evidence" value="ECO:0007669"/>
    <property type="project" value="UniProtKB-SubCell"/>
</dbReference>
<reference evidence="10" key="1">
    <citation type="submission" date="2022-11" db="UniProtKB">
        <authorList>
            <consortium name="WormBaseParasite"/>
        </authorList>
    </citation>
    <scope>IDENTIFICATION</scope>
</reference>
<comment type="similarity">
    <text evidence="2">Belongs to the inorganic phosphate transporter (PiT) (TC 2.A.20) family.</text>
</comment>
<keyword evidence="7 8" id="KW-0472">Membrane</keyword>
<keyword evidence="3" id="KW-0813">Transport</keyword>
<evidence type="ECO:0000256" key="2">
    <source>
        <dbReference type="ARBA" id="ARBA00009916"/>
    </source>
</evidence>